<protein>
    <submittedName>
        <fullName evidence="2">Uncharacterized protein</fullName>
    </submittedName>
</protein>
<feature type="compositionally biased region" description="Polar residues" evidence="1">
    <location>
        <begin position="774"/>
        <end position="784"/>
    </location>
</feature>
<proteinExistence type="predicted"/>
<feature type="region of interest" description="Disordered" evidence="1">
    <location>
        <begin position="725"/>
        <end position="842"/>
    </location>
</feature>
<reference evidence="2" key="1">
    <citation type="journal article" date="2020" name="New Phytol.">
        <title>Comparative genomics reveals dynamic genome evolution in host specialist ectomycorrhizal fungi.</title>
        <authorList>
            <person name="Lofgren L.A."/>
            <person name="Nguyen N.H."/>
            <person name="Vilgalys R."/>
            <person name="Ruytinx J."/>
            <person name="Liao H.L."/>
            <person name="Branco S."/>
            <person name="Kuo A."/>
            <person name="LaButti K."/>
            <person name="Lipzen A."/>
            <person name="Andreopoulos W."/>
            <person name="Pangilinan J."/>
            <person name="Riley R."/>
            <person name="Hundley H."/>
            <person name="Na H."/>
            <person name="Barry K."/>
            <person name="Grigoriev I.V."/>
            <person name="Stajich J.E."/>
            <person name="Kennedy P.G."/>
        </authorList>
    </citation>
    <scope>NUCLEOTIDE SEQUENCE</scope>
    <source>
        <strain evidence="2">DOB743</strain>
    </source>
</reference>
<feature type="compositionally biased region" description="Low complexity" evidence="1">
    <location>
        <begin position="788"/>
        <end position="833"/>
    </location>
</feature>
<organism evidence="2 3">
    <name type="scientific">Suillus placidus</name>
    <dbReference type="NCBI Taxonomy" id="48579"/>
    <lineage>
        <taxon>Eukaryota</taxon>
        <taxon>Fungi</taxon>
        <taxon>Dikarya</taxon>
        <taxon>Basidiomycota</taxon>
        <taxon>Agaricomycotina</taxon>
        <taxon>Agaricomycetes</taxon>
        <taxon>Agaricomycetidae</taxon>
        <taxon>Boletales</taxon>
        <taxon>Suillineae</taxon>
        <taxon>Suillaceae</taxon>
        <taxon>Suillus</taxon>
    </lineage>
</organism>
<keyword evidence="3" id="KW-1185">Reference proteome</keyword>
<dbReference type="AlphaFoldDB" id="A0A9P6ZIA5"/>
<dbReference type="EMBL" id="JABBWD010000096">
    <property type="protein sequence ID" value="KAG1766387.1"/>
    <property type="molecule type" value="Genomic_DNA"/>
</dbReference>
<accession>A0A9P6ZIA5</accession>
<evidence type="ECO:0000313" key="3">
    <source>
        <dbReference type="Proteomes" id="UP000714275"/>
    </source>
</evidence>
<evidence type="ECO:0000256" key="1">
    <source>
        <dbReference type="SAM" id="MobiDB-lite"/>
    </source>
</evidence>
<name>A0A9P6ZIA5_9AGAM</name>
<dbReference type="Proteomes" id="UP000714275">
    <property type="component" value="Unassembled WGS sequence"/>
</dbReference>
<dbReference type="OrthoDB" id="2689229at2759"/>
<comment type="caution">
    <text evidence="2">The sequence shown here is derived from an EMBL/GenBank/DDBJ whole genome shotgun (WGS) entry which is preliminary data.</text>
</comment>
<evidence type="ECO:0000313" key="2">
    <source>
        <dbReference type="EMBL" id="KAG1766387.1"/>
    </source>
</evidence>
<sequence>MSPSIRSKPKLADFSGEDELTYCPPCFTLAGTAALYTNPNFALGFSNTDRQAAARALLRKRRGITHEEFVEAALEDVFDVLTTQDHLNGGSQIADTISPDRVAVDLYITPRELHEASEQIGGDVSVLVQAFCEEFAVPHLKRFMERCRKEDITAPHHFPVTPVNPAASPSLPAPLCPTGSRIRCSARAPAQFQRDFVVATSQESSTPSKSSAVKQATALAVGTAKMKHRQNAEVFSHAKIYGDPEVKVFGPPLISIGPNTDAVIDRFKMGDQTILKLRELITTMRSSRWEAILRSPKWDFTYEHTSNLTAALHADLDGRRMDGMHKMSAQLSVVLKSPLHFLDQLPVIFIAAVLKLNIYLDTLSIKLLVNEYFRLQLKAMVNQTLSTTRRVQRLPQTRPKVHLSKKARALLTTQRRQKSRVFRAALDDAWFRIDESVKTIASSHHKSIRRVQNDLYMGHAVLRYKRTKSSPWNAFCWKKHQQARDENSQESSGKAVLQDLLHNYGDEYRELSQDKKDRLVQEYDENREHKTKGVRTSSKSKINDVTQTLKAIENELTKLRCRTGVETIFYTTGIIFATEGVDDFMESTMNIDNQDLVSKMEGYAIQGMRGAAKNHQDRCSKLRSAIRHIINQKLQAITGNPKATMQWADYWCNIVQRYNIICEGWPSTVPFKNLSEASSALPELKMLLDKWQSGSIEWRHLEEAEYEQLLQERLEKIESGEIIERTCRQRSDKGKKRARTSDDPSTRHRKKVYKSTAIVDSDEEHDSTPRAPSLDTSTSTSAPSQDIAETSESTSTSTLSASGTASTSTSTLSASGAALTSTSTSSASGTALTNTDNQHPLLTDTENQLPFLTDAELNQALEQFESMLASGYDPGFPNIV</sequence>
<gene>
    <name evidence="2" type="ORF">EV702DRAFT_1050718</name>
</gene>